<proteinExistence type="predicted"/>
<dbReference type="EMBL" id="JAHBBH010000027">
    <property type="protein sequence ID" value="MBW3093113.1"/>
    <property type="molecule type" value="Genomic_DNA"/>
</dbReference>
<protein>
    <recommendedName>
        <fullName evidence="4">Transposase</fullName>
    </recommendedName>
</protein>
<reference evidence="2 3" key="1">
    <citation type="submission" date="2021-05" db="EMBL/GenBank/DDBJ databases">
        <title>Phylogenetic classification of ten novel species belonging to the genus Bifidobacterium comprising B. colchicus sp. nov., B. abeli sp. nov., B. bicoloris sp. nov., B. guerezis sp. nov., B. rosaliae sp. nov., B. santillanensis sp. nov., B. argentati sp. nov., B. amazzoni sp. nov., B. pluviali sp. nov., and B. pinnaculum sp. nov.</title>
        <authorList>
            <person name="Lugli G.A."/>
            <person name="Ruiz Garcia L."/>
            <person name="Margolles A."/>
            <person name="Ventura M."/>
        </authorList>
    </citation>
    <scope>NUCLEOTIDE SEQUENCE [LARGE SCALE GENOMIC DNA]</scope>
    <source>
        <strain evidence="2 3">82T10</strain>
    </source>
</reference>
<evidence type="ECO:0008006" key="4">
    <source>
        <dbReference type="Google" id="ProtNLM"/>
    </source>
</evidence>
<feature type="region of interest" description="Disordered" evidence="1">
    <location>
        <begin position="82"/>
        <end position="125"/>
    </location>
</feature>
<accession>A0ABS6WGB1</accession>
<comment type="caution">
    <text evidence="2">The sequence shown here is derived from an EMBL/GenBank/DDBJ whole genome shotgun (WGS) entry which is preliminary data.</text>
</comment>
<organism evidence="2 3">
    <name type="scientific">Bifidobacterium miconis</name>
    <dbReference type="NCBI Taxonomy" id="2834435"/>
    <lineage>
        <taxon>Bacteria</taxon>
        <taxon>Bacillati</taxon>
        <taxon>Actinomycetota</taxon>
        <taxon>Actinomycetes</taxon>
        <taxon>Bifidobacteriales</taxon>
        <taxon>Bifidobacteriaceae</taxon>
        <taxon>Bifidobacterium</taxon>
    </lineage>
</organism>
<evidence type="ECO:0000256" key="1">
    <source>
        <dbReference type="SAM" id="MobiDB-lite"/>
    </source>
</evidence>
<name>A0ABS6WGB1_9BIFI</name>
<evidence type="ECO:0000313" key="3">
    <source>
        <dbReference type="Proteomes" id="UP000700815"/>
    </source>
</evidence>
<keyword evidence="3" id="KW-1185">Reference proteome</keyword>
<dbReference type="Proteomes" id="UP000700815">
    <property type="component" value="Unassembled WGS sequence"/>
</dbReference>
<sequence length="157" mass="17550">MTLVHVLRECPDALRADLRRVYGLDLDDLETGRLRVGACADLVANLPAGSMTWRRLDVAAAWTPVEYMLAVQVDQMNMWMWGNADPKKRGSKPKPLPRPGRGHAASRDDGTTGSDGREHRVRAIGVQPMTLGEFSRWRAQRFEDARVEESRPLAGNT</sequence>
<feature type="compositionally biased region" description="Basic and acidic residues" evidence="1">
    <location>
        <begin position="105"/>
        <end position="118"/>
    </location>
</feature>
<gene>
    <name evidence="2" type="ORF">KIH79_09315</name>
</gene>
<evidence type="ECO:0000313" key="2">
    <source>
        <dbReference type="EMBL" id="MBW3093113.1"/>
    </source>
</evidence>